<dbReference type="Proteomes" id="UP001215598">
    <property type="component" value="Unassembled WGS sequence"/>
</dbReference>
<keyword evidence="2" id="KW-0812">Transmembrane</keyword>
<keyword evidence="2" id="KW-0472">Membrane</keyword>
<evidence type="ECO:0000256" key="2">
    <source>
        <dbReference type="SAM" id="Phobius"/>
    </source>
</evidence>
<sequence>MENALSLANQLLRDVPALANNPTFNRLRDTLSRSPSLSPSIQSSRFPASGSVNQDGEDSDNDPFGGDLADLSPPPSPRPTQDDGSPSGASPSSSTKRKRALDDDGPEEEEETYAADRRRSPRKHGTAAVPVQAGPMIGVRGKGGKGGKGGSSCEQRNAKGKSTVRMKDRTDRMMRLRGGLGSETPPADRVPGALRGTAGDDDCDDGSDGDYANSSSPSKGRNKMCKPTSFDLGTPPKTPLTGGQLLTRISLVTSQEGQQYLADFISALISERETICLPAPKEDIHSLRSVVEIGKRGQVMLNRNALEDFHILLMHLRFRLAAHNSGLLQKDMASQIGVGAQTINKWMAKGTKVAYLAGGGTFYFLILVCAMRLAGKILNDDFPLEVVYSLANALKDPHERFLGWFTTHVLETVIRIPKGDCATPDDPQAAKEWVERQRLYAENGKRVESIKELHDELNALHINGLQDGQSYIRFDTAICKGDALVIKGISDHQEKDVALVLTDMLDVLGADYLDSLPHLINAALGDGLLEQDSRTEGFTIEALHLEPAYNRYTEKVSPIMTSPVLPVISFRVKALLQTKSTLIIYEENMSPVLIMANGFPGLPKKLPRTRKHTPASSMSLRN</sequence>
<evidence type="ECO:0000256" key="1">
    <source>
        <dbReference type="SAM" id="MobiDB-lite"/>
    </source>
</evidence>
<feature type="compositionally biased region" description="Low complexity" evidence="1">
    <location>
        <begin position="84"/>
        <end position="94"/>
    </location>
</feature>
<feature type="compositionally biased region" description="Basic and acidic residues" evidence="1">
    <location>
        <begin position="165"/>
        <end position="174"/>
    </location>
</feature>
<proteinExistence type="predicted"/>
<feature type="transmembrane region" description="Helical" evidence="2">
    <location>
        <begin position="353"/>
        <end position="374"/>
    </location>
</feature>
<evidence type="ECO:0000313" key="3">
    <source>
        <dbReference type="EMBL" id="KAJ7750865.1"/>
    </source>
</evidence>
<dbReference type="EMBL" id="JARKIB010000064">
    <property type="protein sequence ID" value="KAJ7750865.1"/>
    <property type="molecule type" value="Genomic_DNA"/>
</dbReference>
<reference evidence="3" key="1">
    <citation type="submission" date="2023-03" db="EMBL/GenBank/DDBJ databases">
        <title>Massive genome expansion in bonnet fungi (Mycena s.s.) driven by repeated elements and novel gene families across ecological guilds.</title>
        <authorList>
            <consortium name="Lawrence Berkeley National Laboratory"/>
            <person name="Harder C.B."/>
            <person name="Miyauchi S."/>
            <person name="Viragh M."/>
            <person name="Kuo A."/>
            <person name="Thoen E."/>
            <person name="Andreopoulos B."/>
            <person name="Lu D."/>
            <person name="Skrede I."/>
            <person name="Drula E."/>
            <person name="Henrissat B."/>
            <person name="Morin E."/>
            <person name="Kohler A."/>
            <person name="Barry K."/>
            <person name="LaButti K."/>
            <person name="Morin E."/>
            <person name="Salamov A."/>
            <person name="Lipzen A."/>
            <person name="Mereny Z."/>
            <person name="Hegedus B."/>
            <person name="Baldrian P."/>
            <person name="Stursova M."/>
            <person name="Weitz H."/>
            <person name="Taylor A."/>
            <person name="Grigoriev I.V."/>
            <person name="Nagy L.G."/>
            <person name="Martin F."/>
            <person name="Kauserud H."/>
        </authorList>
    </citation>
    <scope>NUCLEOTIDE SEQUENCE</scope>
    <source>
        <strain evidence="3">CBHHK182m</strain>
    </source>
</reference>
<gene>
    <name evidence="3" type="ORF">B0H16DRAFT_1724379</name>
</gene>
<protein>
    <submittedName>
        <fullName evidence="3">Uncharacterized protein</fullName>
    </submittedName>
</protein>
<accession>A0AAD7IWN9</accession>
<feature type="compositionally biased region" description="Acidic residues" evidence="1">
    <location>
        <begin position="103"/>
        <end position="113"/>
    </location>
</feature>
<organism evidence="3 4">
    <name type="scientific">Mycena metata</name>
    <dbReference type="NCBI Taxonomy" id="1033252"/>
    <lineage>
        <taxon>Eukaryota</taxon>
        <taxon>Fungi</taxon>
        <taxon>Dikarya</taxon>
        <taxon>Basidiomycota</taxon>
        <taxon>Agaricomycotina</taxon>
        <taxon>Agaricomycetes</taxon>
        <taxon>Agaricomycetidae</taxon>
        <taxon>Agaricales</taxon>
        <taxon>Marasmiineae</taxon>
        <taxon>Mycenaceae</taxon>
        <taxon>Mycena</taxon>
    </lineage>
</organism>
<dbReference type="AlphaFoldDB" id="A0AAD7IWN9"/>
<evidence type="ECO:0000313" key="4">
    <source>
        <dbReference type="Proteomes" id="UP001215598"/>
    </source>
</evidence>
<keyword evidence="2" id="KW-1133">Transmembrane helix</keyword>
<feature type="compositionally biased region" description="Gly residues" evidence="1">
    <location>
        <begin position="140"/>
        <end position="150"/>
    </location>
</feature>
<feature type="compositionally biased region" description="Acidic residues" evidence="1">
    <location>
        <begin position="199"/>
        <end position="208"/>
    </location>
</feature>
<feature type="compositionally biased region" description="Low complexity" evidence="1">
    <location>
        <begin position="32"/>
        <end position="47"/>
    </location>
</feature>
<comment type="caution">
    <text evidence="3">The sequence shown here is derived from an EMBL/GenBank/DDBJ whole genome shotgun (WGS) entry which is preliminary data.</text>
</comment>
<feature type="region of interest" description="Disordered" evidence="1">
    <location>
        <begin position="14"/>
        <end position="242"/>
    </location>
</feature>
<keyword evidence="4" id="KW-1185">Reference proteome</keyword>
<name>A0AAD7IWN9_9AGAR</name>